<dbReference type="EMBL" id="JBHTAH010000020">
    <property type="protein sequence ID" value="MFC7071253.1"/>
    <property type="molecule type" value="Genomic_DNA"/>
</dbReference>
<gene>
    <name evidence="2" type="ORF">ACFQL9_16530</name>
</gene>
<organism evidence="2 3">
    <name type="scientific">Halobaculum lipolyticum</name>
    <dbReference type="NCBI Taxonomy" id="3032001"/>
    <lineage>
        <taxon>Archaea</taxon>
        <taxon>Methanobacteriati</taxon>
        <taxon>Methanobacteriota</taxon>
        <taxon>Stenosarchaea group</taxon>
        <taxon>Halobacteria</taxon>
        <taxon>Halobacteriales</taxon>
        <taxon>Haloferacaceae</taxon>
        <taxon>Halobaculum</taxon>
    </lineage>
</organism>
<evidence type="ECO:0000313" key="2">
    <source>
        <dbReference type="EMBL" id="MFC7071253.1"/>
    </source>
</evidence>
<dbReference type="GeneID" id="81123703"/>
<accession>A0ABD5WHJ6</accession>
<name>A0ABD5WHJ6_9EURY</name>
<evidence type="ECO:0000313" key="3">
    <source>
        <dbReference type="Proteomes" id="UP001596461"/>
    </source>
</evidence>
<proteinExistence type="predicted"/>
<dbReference type="Proteomes" id="UP001596461">
    <property type="component" value="Unassembled WGS sequence"/>
</dbReference>
<dbReference type="Pfam" id="PF04250">
    <property type="entry name" value="DUF429"/>
    <property type="match status" value="1"/>
</dbReference>
<keyword evidence="3" id="KW-1185">Reference proteome</keyword>
<reference evidence="2 3" key="1">
    <citation type="journal article" date="2019" name="Int. J. Syst. Evol. Microbiol.">
        <title>The Global Catalogue of Microorganisms (GCM) 10K type strain sequencing project: providing services to taxonomists for standard genome sequencing and annotation.</title>
        <authorList>
            <consortium name="The Broad Institute Genomics Platform"/>
            <consortium name="The Broad Institute Genome Sequencing Center for Infectious Disease"/>
            <person name="Wu L."/>
            <person name="Ma J."/>
        </authorList>
    </citation>
    <scope>NUCLEOTIDE SEQUENCE [LARGE SCALE GENOMIC DNA]</scope>
    <source>
        <strain evidence="2 3">DT31</strain>
    </source>
</reference>
<sequence>MTAEPAAVYGVDLSAAANSAGASTWVARCIPDGESLVVEELSSAAEFLALDSTARDDVLPALADELASVEAPAVAGLDFPFSLPAWVLGDDDWRAFVERTPAEWGTLDDVDGPKSLFYRLNDASEDHGGRRRRGTDDEHEGQDPAGWRIKTQTYYGISMLLRPLIANDRISVPPLLSVPDPKLTAVEAYPASLFDQLANATRTGYKNGQRRHVKARRNNVAALRQEGVRFEGPEADDDAADCAVATDDALDAVAAALVAHRNYPDAVKRDYTDTECTEGKIFGLGTGRS</sequence>
<protein>
    <submittedName>
        <fullName evidence="2">DUF429 domain-containing protein</fullName>
    </submittedName>
</protein>
<comment type="caution">
    <text evidence="2">The sequence shown here is derived from an EMBL/GenBank/DDBJ whole genome shotgun (WGS) entry which is preliminary data.</text>
</comment>
<dbReference type="AlphaFoldDB" id="A0ABD5WHJ6"/>
<dbReference type="InterPro" id="IPR007362">
    <property type="entry name" value="DUF429"/>
</dbReference>
<feature type="region of interest" description="Disordered" evidence="1">
    <location>
        <begin position="125"/>
        <end position="145"/>
    </location>
</feature>
<evidence type="ECO:0000256" key="1">
    <source>
        <dbReference type="SAM" id="MobiDB-lite"/>
    </source>
</evidence>
<dbReference type="RefSeq" id="WP_284031891.1">
    <property type="nucleotide sequence ID" value="NZ_CP126154.1"/>
</dbReference>